<proteinExistence type="predicted"/>
<dbReference type="InParanoid" id="A0A3Q7GG31"/>
<sequence length="366" mass="43072">MIRNFEIILAKYLHGHPLRPYLWNRFVTTAKTANFKAQRVLQQQNPQIFLIFVFLSKIYTYICEDLIYGVGLSARPKQSTFKVKRVLEIQNSDFIFVKYLHGCALRPYVWIWLVTTFSDFLFQKYTQYSVKTLSIESIFHHGQNDPFSRSNDQNSEIIFAKNLHGHPLRPYLWSRLIVIAKMIHFQGQTSPKEGNSSILLIFMSVETGHGQNGPFSRSNKPQSRQTSHFANCRYSLLSFLVIQKSKIIFSKIHTDVRYYLICGAGWSPRPKRPIFKVKRAISTIFFGDPEFRDHFWSRFGHHDDFFNLINSIFVYQYVRSWIINIDFSLALVEIMVLIYGDNYMAHHQGYLRFFAYMSFSVLPFGD</sequence>
<dbReference type="STRING" id="4081.A0A3Q7GG31"/>
<reference evidence="1" key="2">
    <citation type="submission" date="2019-01" db="UniProtKB">
        <authorList>
            <consortium name="EnsemblPlants"/>
        </authorList>
    </citation>
    <scope>IDENTIFICATION</scope>
    <source>
        <strain evidence="1">cv. Heinz 1706</strain>
    </source>
</reference>
<reference evidence="1" key="1">
    <citation type="journal article" date="2012" name="Nature">
        <title>The tomato genome sequence provides insights into fleshy fruit evolution.</title>
        <authorList>
            <consortium name="Tomato Genome Consortium"/>
        </authorList>
    </citation>
    <scope>NUCLEOTIDE SEQUENCE [LARGE SCALE GENOMIC DNA]</scope>
    <source>
        <strain evidence="1">cv. Heinz 1706</strain>
    </source>
</reference>
<accession>A0A3Q7GG31</accession>
<evidence type="ECO:0000313" key="1">
    <source>
        <dbReference type="EnsemblPlants" id="Solyc05g013115.1.1"/>
    </source>
</evidence>
<keyword evidence="2" id="KW-1185">Reference proteome</keyword>
<organism evidence="1">
    <name type="scientific">Solanum lycopersicum</name>
    <name type="common">Tomato</name>
    <name type="synonym">Lycopersicon esculentum</name>
    <dbReference type="NCBI Taxonomy" id="4081"/>
    <lineage>
        <taxon>Eukaryota</taxon>
        <taxon>Viridiplantae</taxon>
        <taxon>Streptophyta</taxon>
        <taxon>Embryophyta</taxon>
        <taxon>Tracheophyta</taxon>
        <taxon>Spermatophyta</taxon>
        <taxon>Magnoliopsida</taxon>
        <taxon>eudicotyledons</taxon>
        <taxon>Gunneridae</taxon>
        <taxon>Pentapetalae</taxon>
        <taxon>asterids</taxon>
        <taxon>lamiids</taxon>
        <taxon>Solanales</taxon>
        <taxon>Solanaceae</taxon>
        <taxon>Solanoideae</taxon>
        <taxon>Solaneae</taxon>
        <taxon>Solanum</taxon>
        <taxon>Solanum subgen. Lycopersicon</taxon>
    </lineage>
</organism>
<name>A0A3Q7GG31_SOLLC</name>
<dbReference type="Proteomes" id="UP000004994">
    <property type="component" value="Chromosome 5"/>
</dbReference>
<evidence type="ECO:0000313" key="2">
    <source>
        <dbReference type="Proteomes" id="UP000004994"/>
    </source>
</evidence>
<protein>
    <submittedName>
        <fullName evidence="1">Uncharacterized protein</fullName>
    </submittedName>
</protein>
<dbReference type="AlphaFoldDB" id="A0A3Q7GG31"/>
<dbReference type="Gramene" id="Solyc05g013115.1.1">
    <property type="protein sequence ID" value="Solyc05g013115.1.1"/>
    <property type="gene ID" value="Solyc05g013115.1"/>
</dbReference>
<dbReference type="EnsemblPlants" id="Solyc05g013115.1.1">
    <property type="protein sequence ID" value="Solyc05g013115.1.1"/>
    <property type="gene ID" value="Solyc05g013115.1"/>
</dbReference>